<dbReference type="RefSeq" id="WP_067845947.1">
    <property type="nucleotide sequence ID" value="NZ_LGTW01000004.1"/>
</dbReference>
<dbReference type="EMBL" id="LGTW01000004">
    <property type="protein sequence ID" value="KWX24517.1"/>
    <property type="molecule type" value="Genomic_DNA"/>
</dbReference>
<evidence type="ECO:0000313" key="2">
    <source>
        <dbReference type="Proteomes" id="UP000070612"/>
    </source>
</evidence>
<proteinExistence type="predicted"/>
<keyword evidence="2" id="KW-1185">Reference proteome</keyword>
<organism evidence="1 2">
    <name type="scientific">Mycolicibacterium wolinskyi</name>
    <dbReference type="NCBI Taxonomy" id="59750"/>
    <lineage>
        <taxon>Bacteria</taxon>
        <taxon>Bacillati</taxon>
        <taxon>Actinomycetota</taxon>
        <taxon>Actinomycetes</taxon>
        <taxon>Mycobacteriales</taxon>
        <taxon>Mycobacteriaceae</taxon>
        <taxon>Mycolicibacterium</taxon>
    </lineage>
</organism>
<gene>
    <name evidence="1" type="ORF">AFM11_07440</name>
</gene>
<dbReference type="STRING" id="59750.AWC31_21940"/>
<evidence type="ECO:0000313" key="1">
    <source>
        <dbReference type="EMBL" id="KWX24517.1"/>
    </source>
</evidence>
<accession>A0A132PQN5</accession>
<protein>
    <submittedName>
        <fullName evidence="1">Oxidoreductase</fullName>
    </submittedName>
</protein>
<reference evidence="1 2" key="1">
    <citation type="submission" date="2015-07" db="EMBL/GenBank/DDBJ databases">
        <title>A draft genome sequence of Mycobacterium wolinskyi.</title>
        <authorList>
            <person name="de Man T.J."/>
            <person name="Perry K.A."/>
            <person name="Coulliette A.D."/>
            <person name="Jensen B."/>
            <person name="Toney N.C."/>
            <person name="Limbago B.M."/>
            <person name="Noble-Wang J."/>
        </authorList>
    </citation>
    <scope>NUCLEOTIDE SEQUENCE [LARGE SCALE GENOMIC DNA]</scope>
    <source>
        <strain evidence="1 2">CDC_01</strain>
    </source>
</reference>
<dbReference type="Proteomes" id="UP000070612">
    <property type="component" value="Unassembled WGS sequence"/>
</dbReference>
<comment type="caution">
    <text evidence="1">The sequence shown here is derived from an EMBL/GenBank/DDBJ whole genome shotgun (WGS) entry which is preliminary data.</text>
</comment>
<name>A0A132PQN5_9MYCO</name>
<sequence>MNRTVQYWRLLQPDGTPLSGRFPAERVVKRLAHAEAEGLNRYRRCPDGMVLIGHGAATADQSLLILDKVRRENLPSVGDAAGARRAIALTADESLLEPTYCQFAERNIVAMLTSGNGPRARRLVDYLKHKLDIDVGIEPVLTQNLDQVLSEMSVSRIDVAIPVSRINRDLVGGDWVQALDGARALAHDGVVRVGVSVGRRGSESQKDAMRRRIRELIDALRGSGALSEFDSAHVVGSISGSQRSVDLLEDRFVEKTEVDADRLNDPAQSTAYARDLLAQSLTRNHEYLSSAVTEVPDEDVPFPDTLIELPDDERQ</sequence>
<dbReference type="PATRIC" id="fig|59750.3.peg.5336"/>
<dbReference type="AlphaFoldDB" id="A0A132PQN5"/>